<name>A0A4Y3WMB0_9PSEU</name>
<gene>
    <name evidence="6" type="ORF">PHY01_21970</name>
</gene>
<protein>
    <submittedName>
        <fullName evidence="6">TetR family transcriptional regulator</fullName>
    </submittedName>
</protein>
<feature type="DNA-binding region" description="H-T-H motif" evidence="4">
    <location>
        <begin position="61"/>
        <end position="80"/>
    </location>
</feature>
<keyword evidence="7" id="KW-1185">Reference proteome</keyword>
<dbReference type="PANTHER" id="PTHR30055">
    <property type="entry name" value="HTH-TYPE TRANSCRIPTIONAL REGULATOR RUTR"/>
    <property type="match status" value="1"/>
</dbReference>
<evidence type="ECO:0000256" key="3">
    <source>
        <dbReference type="ARBA" id="ARBA00023163"/>
    </source>
</evidence>
<keyword evidence="3" id="KW-0804">Transcription</keyword>
<comment type="caution">
    <text evidence="6">The sequence shown here is derived from an EMBL/GenBank/DDBJ whole genome shotgun (WGS) entry which is preliminary data.</text>
</comment>
<proteinExistence type="predicted"/>
<reference evidence="6 7" key="1">
    <citation type="submission" date="2019-06" db="EMBL/GenBank/DDBJ databases">
        <title>Whole genome shotgun sequence of Pseudonocardia hydrocarbonoxydans NBRC 14498.</title>
        <authorList>
            <person name="Hosoyama A."/>
            <person name="Uohara A."/>
            <person name="Ohji S."/>
            <person name="Ichikawa N."/>
        </authorList>
    </citation>
    <scope>NUCLEOTIDE SEQUENCE [LARGE SCALE GENOMIC DNA]</scope>
    <source>
        <strain evidence="6 7">NBRC 14498</strain>
    </source>
</reference>
<evidence type="ECO:0000256" key="2">
    <source>
        <dbReference type="ARBA" id="ARBA00023125"/>
    </source>
</evidence>
<dbReference type="InterPro" id="IPR001647">
    <property type="entry name" value="HTH_TetR"/>
</dbReference>
<keyword evidence="1" id="KW-0805">Transcription regulation</keyword>
<dbReference type="Pfam" id="PF00440">
    <property type="entry name" value="TetR_N"/>
    <property type="match status" value="1"/>
</dbReference>
<dbReference type="InterPro" id="IPR009057">
    <property type="entry name" value="Homeodomain-like_sf"/>
</dbReference>
<evidence type="ECO:0000256" key="1">
    <source>
        <dbReference type="ARBA" id="ARBA00023015"/>
    </source>
</evidence>
<dbReference type="GO" id="GO:0000976">
    <property type="term" value="F:transcription cis-regulatory region binding"/>
    <property type="evidence" value="ECO:0007669"/>
    <property type="project" value="TreeGrafter"/>
</dbReference>
<dbReference type="EMBL" id="BJNG01000016">
    <property type="protein sequence ID" value="GEC19914.1"/>
    <property type="molecule type" value="Genomic_DNA"/>
</dbReference>
<evidence type="ECO:0000256" key="4">
    <source>
        <dbReference type="PROSITE-ProRule" id="PRU00335"/>
    </source>
</evidence>
<dbReference type="GO" id="GO:0003700">
    <property type="term" value="F:DNA-binding transcription factor activity"/>
    <property type="evidence" value="ECO:0007669"/>
    <property type="project" value="TreeGrafter"/>
</dbReference>
<dbReference type="SUPFAM" id="SSF48498">
    <property type="entry name" value="Tetracyclin repressor-like, C-terminal domain"/>
    <property type="match status" value="1"/>
</dbReference>
<dbReference type="PANTHER" id="PTHR30055:SF234">
    <property type="entry name" value="HTH-TYPE TRANSCRIPTIONAL REGULATOR BETI"/>
    <property type="match status" value="1"/>
</dbReference>
<dbReference type="InterPro" id="IPR036271">
    <property type="entry name" value="Tet_transcr_reg_TetR-rel_C_sf"/>
</dbReference>
<feature type="domain" description="HTH tetR-type" evidence="5">
    <location>
        <begin position="38"/>
        <end position="98"/>
    </location>
</feature>
<organism evidence="6 7">
    <name type="scientific">Pseudonocardia hydrocarbonoxydans</name>
    <dbReference type="NCBI Taxonomy" id="76726"/>
    <lineage>
        <taxon>Bacteria</taxon>
        <taxon>Bacillati</taxon>
        <taxon>Actinomycetota</taxon>
        <taxon>Actinomycetes</taxon>
        <taxon>Pseudonocardiales</taxon>
        <taxon>Pseudonocardiaceae</taxon>
        <taxon>Pseudonocardia</taxon>
    </lineage>
</organism>
<dbReference type="PROSITE" id="PS50977">
    <property type="entry name" value="HTH_TETR_2"/>
    <property type="match status" value="1"/>
</dbReference>
<keyword evidence="2 4" id="KW-0238">DNA-binding</keyword>
<dbReference type="AlphaFoldDB" id="A0A4Y3WMB0"/>
<dbReference type="SUPFAM" id="SSF46689">
    <property type="entry name" value="Homeodomain-like"/>
    <property type="match status" value="1"/>
</dbReference>
<dbReference type="InterPro" id="IPR050109">
    <property type="entry name" value="HTH-type_TetR-like_transc_reg"/>
</dbReference>
<dbReference type="Proteomes" id="UP000320338">
    <property type="component" value="Unassembled WGS sequence"/>
</dbReference>
<sequence length="227" mass="25740">MTTVKDFLDDCPEQLAGYSRPDMATAAKVEPQRVDRFEERRRELADAALVTLSELGYARTSLREIAQNSAFSHGVLHYYFRDKVDLITYCVRQYKAACVLRYDRIVATARTPEGLAQGFADGLVATLVEDARMHRLWYDLRSQALFEESFRADVLDIDATLERMIDRIVGRYGELRDRPAPAPSAMTYALFDGLFQQALLRHFAGSPTAADDLRARVLGLLDRLFPP</sequence>
<dbReference type="Gene3D" id="1.10.357.10">
    <property type="entry name" value="Tetracycline Repressor, domain 2"/>
    <property type="match status" value="1"/>
</dbReference>
<evidence type="ECO:0000313" key="7">
    <source>
        <dbReference type="Proteomes" id="UP000320338"/>
    </source>
</evidence>
<evidence type="ECO:0000259" key="5">
    <source>
        <dbReference type="PROSITE" id="PS50977"/>
    </source>
</evidence>
<evidence type="ECO:0000313" key="6">
    <source>
        <dbReference type="EMBL" id="GEC19914.1"/>
    </source>
</evidence>
<accession>A0A4Y3WMB0</accession>